<dbReference type="InterPro" id="IPR025101">
    <property type="entry name" value="DUF4012"/>
</dbReference>
<keyword evidence="1" id="KW-0812">Transmembrane</keyword>
<dbReference type="KEGG" id="bcv:Bcav_0456"/>
<keyword evidence="3" id="KW-1185">Reference proteome</keyword>
<sequence>MREDDTREQDVLDDLLTDDDAARPARGRRTGRRIVGWSIAALLVAVVAAAALLALDALRARDALAEAVPLVQAAEQQLEADPTADVDLAHLQDLTTTARTSTDGPLWWLAARLPGLGADVHAVSVSADAVDVVTHDVLPPLLAARDGVDLAALRPVDGRVDLAPIQAAAPLVREASDALAGVVADVAALDPAELRGAVAGPVESLQAGLATLDEQLTSARAVTTVLPPLLGADGEQRYLVLFLTNSELRSAGGIPGALAVLTADDGRVALTDQVSTADVGPFDDPVPGLAPEDAEIFGDRPARYIQDTTMLPDFPSAASLAATMWEASGRGAVDGVISVDPVALSYVLTSTGPVDVPGGRIDADGAVDLLLSGAYAMFPEPAQQDEFFAGVSAAVFGSALGGAVDPSLLATAVERAAQEHRINVWSRDADLQADLVGLGVGGSLAAEPAASGVFLNDGTGAKLDYYLDVETTSVAACAADADAVTLTRTVTLTSSVPADVAQLPWYVLGSAGAGSLEPGVLRTNVAIYSPAGGSIDSIARDGVVIGGDVHDDGAGRQVTVVTVELAPGESTTLTVTTSGAAGAGGTWMTPTARHGGDAAVATCG</sequence>
<evidence type="ECO:0000313" key="3">
    <source>
        <dbReference type="Proteomes" id="UP000007962"/>
    </source>
</evidence>
<evidence type="ECO:0000256" key="1">
    <source>
        <dbReference type="SAM" id="Phobius"/>
    </source>
</evidence>
<feature type="transmembrane region" description="Helical" evidence="1">
    <location>
        <begin position="34"/>
        <end position="55"/>
    </location>
</feature>
<dbReference type="Proteomes" id="UP000007962">
    <property type="component" value="Chromosome"/>
</dbReference>
<gene>
    <name evidence="2" type="ordered locus">Bcav_0456</name>
</gene>
<name>C5BX44_BEUC1</name>
<dbReference type="Pfam" id="PF13196">
    <property type="entry name" value="DUF4012"/>
    <property type="match status" value="1"/>
</dbReference>
<keyword evidence="1" id="KW-0472">Membrane</keyword>
<dbReference type="eggNOG" id="COG2976">
    <property type="taxonomic scope" value="Bacteria"/>
</dbReference>
<dbReference type="HOGENOM" id="CLU_020572_1_0_11"/>
<dbReference type="STRING" id="471853.Bcav_0456"/>
<protein>
    <recommendedName>
        <fullName evidence="4">DUF4012 domain-containing protein</fullName>
    </recommendedName>
</protein>
<reference evidence="2 3" key="1">
    <citation type="journal article" date="2009" name="Stand. Genomic Sci.">
        <title>Complete genome sequence of Beutenbergia cavernae type strain (HKI 0122).</title>
        <authorList>
            <person name="Land M."/>
            <person name="Pukall R."/>
            <person name="Abt B."/>
            <person name="Goker M."/>
            <person name="Rohde M."/>
            <person name="Glavina Del Rio T."/>
            <person name="Tice H."/>
            <person name="Copeland A."/>
            <person name="Cheng J.F."/>
            <person name="Lucas S."/>
            <person name="Chen F."/>
            <person name="Nolan M."/>
            <person name="Bruce D."/>
            <person name="Goodwin L."/>
            <person name="Pitluck S."/>
            <person name="Ivanova N."/>
            <person name="Mavromatis K."/>
            <person name="Ovchinnikova G."/>
            <person name="Pati A."/>
            <person name="Chen A."/>
            <person name="Palaniappan K."/>
            <person name="Hauser L."/>
            <person name="Chang Y.J."/>
            <person name="Jefferies C.C."/>
            <person name="Saunders E."/>
            <person name="Brettin T."/>
            <person name="Detter J.C."/>
            <person name="Han C."/>
            <person name="Chain P."/>
            <person name="Bristow J."/>
            <person name="Eisen J.A."/>
            <person name="Markowitz V."/>
            <person name="Hugenholtz P."/>
            <person name="Kyrpides N.C."/>
            <person name="Klenk H.P."/>
            <person name="Lapidus A."/>
        </authorList>
    </citation>
    <scope>NUCLEOTIDE SEQUENCE [LARGE SCALE GENOMIC DNA]</scope>
    <source>
        <strain evidence="3">ATCC BAA-8 / DSM 12333 / NBRC 16432</strain>
    </source>
</reference>
<keyword evidence="1" id="KW-1133">Transmembrane helix</keyword>
<dbReference type="EMBL" id="CP001618">
    <property type="protein sequence ID" value="ACQ78719.1"/>
    <property type="molecule type" value="Genomic_DNA"/>
</dbReference>
<evidence type="ECO:0008006" key="4">
    <source>
        <dbReference type="Google" id="ProtNLM"/>
    </source>
</evidence>
<accession>C5BX44</accession>
<evidence type="ECO:0000313" key="2">
    <source>
        <dbReference type="EMBL" id="ACQ78719.1"/>
    </source>
</evidence>
<dbReference type="AlphaFoldDB" id="C5BX44"/>
<organism evidence="2 3">
    <name type="scientific">Beutenbergia cavernae (strain ATCC BAA-8 / DSM 12333 / CCUG 43141 / JCM 11478 / NBRC 16432 / NCIMB 13614 / HKI 0122)</name>
    <dbReference type="NCBI Taxonomy" id="471853"/>
    <lineage>
        <taxon>Bacteria</taxon>
        <taxon>Bacillati</taxon>
        <taxon>Actinomycetota</taxon>
        <taxon>Actinomycetes</taxon>
        <taxon>Micrococcales</taxon>
        <taxon>Beutenbergiaceae</taxon>
        <taxon>Beutenbergia</taxon>
    </lineage>
</organism>
<proteinExistence type="predicted"/>